<dbReference type="Proteomes" id="UP000828941">
    <property type="component" value="Chromosome 8"/>
</dbReference>
<gene>
    <name evidence="1" type="ORF">L6164_019462</name>
</gene>
<name>A0ACB9MRR3_BAUVA</name>
<organism evidence="1 2">
    <name type="scientific">Bauhinia variegata</name>
    <name type="common">Purple orchid tree</name>
    <name type="synonym">Phanera variegata</name>
    <dbReference type="NCBI Taxonomy" id="167791"/>
    <lineage>
        <taxon>Eukaryota</taxon>
        <taxon>Viridiplantae</taxon>
        <taxon>Streptophyta</taxon>
        <taxon>Embryophyta</taxon>
        <taxon>Tracheophyta</taxon>
        <taxon>Spermatophyta</taxon>
        <taxon>Magnoliopsida</taxon>
        <taxon>eudicotyledons</taxon>
        <taxon>Gunneridae</taxon>
        <taxon>Pentapetalae</taxon>
        <taxon>rosids</taxon>
        <taxon>fabids</taxon>
        <taxon>Fabales</taxon>
        <taxon>Fabaceae</taxon>
        <taxon>Cercidoideae</taxon>
        <taxon>Cercideae</taxon>
        <taxon>Bauhiniinae</taxon>
        <taxon>Bauhinia</taxon>
    </lineage>
</organism>
<proteinExistence type="predicted"/>
<dbReference type="EMBL" id="CM039433">
    <property type="protein sequence ID" value="KAI4326952.1"/>
    <property type="molecule type" value="Genomic_DNA"/>
</dbReference>
<protein>
    <submittedName>
        <fullName evidence="1">Uncharacterized protein</fullName>
    </submittedName>
</protein>
<keyword evidence="2" id="KW-1185">Reference proteome</keyword>
<reference evidence="1 2" key="1">
    <citation type="journal article" date="2022" name="DNA Res.">
        <title>Chromosomal-level genome assembly of the orchid tree Bauhinia variegata (Leguminosae; Cercidoideae) supports the allotetraploid origin hypothesis of Bauhinia.</title>
        <authorList>
            <person name="Zhong Y."/>
            <person name="Chen Y."/>
            <person name="Zheng D."/>
            <person name="Pang J."/>
            <person name="Liu Y."/>
            <person name="Luo S."/>
            <person name="Meng S."/>
            <person name="Qian L."/>
            <person name="Wei D."/>
            <person name="Dai S."/>
            <person name="Zhou R."/>
        </authorList>
    </citation>
    <scope>NUCLEOTIDE SEQUENCE [LARGE SCALE GENOMIC DNA]</scope>
    <source>
        <strain evidence="1">BV-YZ2020</strain>
    </source>
</reference>
<evidence type="ECO:0000313" key="2">
    <source>
        <dbReference type="Proteomes" id="UP000828941"/>
    </source>
</evidence>
<comment type="caution">
    <text evidence="1">The sequence shown here is derived from an EMBL/GenBank/DDBJ whole genome shotgun (WGS) entry which is preliminary data.</text>
</comment>
<evidence type="ECO:0000313" key="1">
    <source>
        <dbReference type="EMBL" id="KAI4326952.1"/>
    </source>
</evidence>
<sequence>MLLSLGTQAMVILLLILFFIPSSLTPKLWNTGNFTEETKLYHQTKLSEYIQVSSLIEGRVRCQKTRIPGITHLEFESTYSF</sequence>
<accession>A0ACB9MRR3</accession>